<evidence type="ECO:0000256" key="2">
    <source>
        <dbReference type="SAM" id="SignalP"/>
    </source>
</evidence>
<keyword evidence="1" id="KW-0812">Transmembrane</keyword>
<reference evidence="3 4" key="1">
    <citation type="submission" date="2019-10" db="EMBL/GenBank/DDBJ databases">
        <title>Actinomadura rubteroloni sp. nov. and Actinomadura macrotermitis sp. nov., isolated from the gut of fungus growing-termite Macrotermes natalensis.</title>
        <authorList>
            <person name="Benndorf R."/>
            <person name="Martin K."/>
            <person name="Kuefner M."/>
            <person name="De Beer W."/>
            <person name="Kaster A.-K."/>
            <person name="Vollmers J."/>
            <person name="Poulsen M."/>
            <person name="Beemelmanns C."/>
        </authorList>
    </citation>
    <scope>NUCLEOTIDE SEQUENCE [LARGE SCALE GENOMIC DNA]</scope>
    <source>
        <strain evidence="3 4">RB68</strain>
    </source>
</reference>
<evidence type="ECO:0000313" key="3">
    <source>
        <dbReference type="EMBL" id="MQY07593.1"/>
    </source>
</evidence>
<gene>
    <name evidence="3" type="ORF">ACRB68_56950</name>
</gene>
<feature type="chain" id="PRO_5029644224" description="Gram-positive cocci surface proteins LPxTG domain-containing protein" evidence="2">
    <location>
        <begin position="26"/>
        <end position="150"/>
    </location>
</feature>
<evidence type="ECO:0000256" key="1">
    <source>
        <dbReference type="SAM" id="Phobius"/>
    </source>
</evidence>
<dbReference type="Proteomes" id="UP000487268">
    <property type="component" value="Unassembled WGS sequence"/>
</dbReference>
<organism evidence="3 4">
    <name type="scientific">Actinomadura macrotermitis</name>
    <dbReference type="NCBI Taxonomy" id="2585200"/>
    <lineage>
        <taxon>Bacteria</taxon>
        <taxon>Bacillati</taxon>
        <taxon>Actinomycetota</taxon>
        <taxon>Actinomycetes</taxon>
        <taxon>Streptosporangiales</taxon>
        <taxon>Thermomonosporaceae</taxon>
        <taxon>Actinomadura</taxon>
    </lineage>
</organism>
<evidence type="ECO:0008006" key="5">
    <source>
        <dbReference type="Google" id="ProtNLM"/>
    </source>
</evidence>
<sequence>MVYRLAAVAVPAVLAVAVAAPPAGAAHGDGARTGAAACGAPSVPWRNRAWPGLRAAVHCANGRGPGGDISVRRPVPGTPAPRLVVPEITVSAGASPVATVPTSVVVTGPAKDGRPGAAARLLAAAGLLLAAGAGAVLLAERRRRGGKADE</sequence>
<protein>
    <recommendedName>
        <fullName evidence="5">Gram-positive cocci surface proteins LPxTG domain-containing protein</fullName>
    </recommendedName>
</protein>
<comment type="caution">
    <text evidence="3">The sequence shown here is derived from an EMBL/GenBank/DDBJ whole genome shotgun (WGS) entry which is preliminary data.</text>
</comment>
<accession>A0A7K0C2E5</accession>
<keyword evidence="2" id="KW-0732">Signal</keyword>
<dbReference type="EMBL" id="WEGH01000003">
    <property type="protein sequence ID" value="MQY07593.1"/>
    <property type="molecule type" value="Genomic_DNA"/>
</dbReference>
<keyword evidence="1" id="KW-1133">Transmembrane helix</keyword>
<keyword evidence="1" id="KW-0472">Membrane</keyword>
<feature type="signal peptide" evidence="2">
    <location>
        <begin position="1"/>
        <end position="25"/>
    </location>
</feature>
<keyword evidence="4" id="KW-1185">Reference proteome</keyword>
<evidence type="ECO:0000313" key="4">
    <source>
        <dbReference type="Proteomes" id="UP000487268"/>
    </source>
</evidence>
<dbReference type="RefSeq" id="WP_153537453.1">
    <property type="nucleotide sequence ID" value="NZ_WEGH01000003.1"/>
</dbReference>
<name>A0A7K0C2E5_9ACTN</name>
<dbReference type="AlphaFoldDB" id="A0A7K0C2E5"/>
<proteinExistence type="predicted"/>
<feature type="transmembrane region" description="Helical" evidence="1">
    <location>
        <begin position="117"/>
        <end position="139"/>
    </location>
</feature>